<dbReference type="SUPFAM" id="SSF69279">
    <property type="entry name" value="Phage tail proteins"/>
    <property type="match status" value="1"/>
</dbReference>
<dbReference type="NCBIfam" id="TIGR01646">
    <property type="entry name" value="vgr_GE"/>
    <property type="match status" value="1"/>
</dbReference>
<dbReference type="Gene3D" id="2.40.50.230">
    <property type="entry name" value="Gp5 N-terminal domain"/>
    <property type="match status" value="1"/>
</dbReference>
<evidence type="ECO:0000313" key="2">
    <source>
        <dbReference type="EMBL" id="PHN06364.1"/>
    </source>
</evidence>
<feature type="domain" description="Gp5/Type VI secretion system Vgr protein OB-fold" evidence="1">
    <location>
        <begin position="379"/>
        <end position="452"/>
    </location>
</feature>
<evidence type="ECO:0000259" key="1">
    <source>
        <dbReference type="Pfam" id="PF04717"/>
    </source>
</evidence>
<dbReference type="Pfam" id="PF05954">
    <property type="entry name" value="Phage_GPD"/>
    <property type="match status" value="1"/>
</dbReference>
<dbReference type="RefSeq" id="WP_099150347.1">
    <property type="nucleotide sequence ID" value="NZ_PDUD01000018.1"/>
</dbReference>
<dbReference type="AlphaFoldDB" id="A0A2D0NCX7"/>
<evidence type="ECO:0000313" key="3">
    <source>
        <dbReference type="Proteomes" id="UP000223913"/>
    </source>
</evidence>
<dbReference type="Pfam" id="PF04717">
    <property type="entry name" value="Phage_base_V"/>
    <property type="match status" value="1"/>
</dbReference>
<dbReference type="InterPro" id="IPR006533">
    <property type="entry name" value="T6SS_Vgr_RhsGE"/>
</dbReference>
<organism evidence="2 3">
    <name type="scientific">Flavilitoribacter nigricans (strain ATCC 23147 / DSM 23189 / NBRC 102662 / NCIMB 1420 / SS-2)</name>
    <name type="common">Lewinella nigricans</name>
    <dbReference type="NCBI Taxonomy" id="1122177"/>
    <lineage>
        <taxon>Bacteria</taxon>
        <taxon>Pseudomonadati</taxon>
        <taxon>Bacteroidota</taxon>
        <taxon>Saprospiria</taxon>
        <taxon>Saprospirales</taxon>
        <taxon>Lewinellaceae</taxon>
        <taxon>Flavilitoribacter</taxon>
    </lineage>
</organism>
<proteinExistence type="predicted"/>
<gene>
    <name evidence="2" type="ORF">CRP01_12400</name>
</gene>
<comment type="caution">
    <text evidence="2">The sequence shown here is derived from an EMBL/GenBank/DDBJ whole genome shotgun (WGS) entry which is preliminary data.</text>
</comment>
<dbReference type="Proteomes" id="UP000223913">
    <property type="component" value="Unassembled WGS sequence"/>
</dbReference>
<keyword evidence="3" id="KW-1185">Reference proteome</keyword>
<dbReference type="SUPFAM" id="SSF69255">
    <property type="entry name" value="gp5 N-terminal domain-like"/>
    <property type="match status" value="1"/>
</dbReference>
<dbReference type="Gene3D" id="2.30.110.50">
    <property type="match status" value="1"/>
</dbReference>
<dbReference type="InterPro" id="IPR006531">
    <property type="entry name" value="Gp5/Vgr_OB"/>
</dbReference>
<dbReference type="OrthoDB" id="1907165at2"/>
<name>A0A2D0NCX7_FLAN2</name>
<sequence>MPNERNIPSDQPQDIVSISILIAGSEIDAAYQVASVSVTSVLNRIASAKVVLIDGDPAEETFSASNGNDFVPGKEIEIKAGYHGDNTSLFKGIIIKHSIKIKGNGNSVLILDCRHAAIKMTLGRNSRYFYEKSDSEVMEEILGDAGVPAQVTSTSETHKALIQYDSTDWDFVLARAEANGLICRTSGSDLLIEAPDTAQEPVLSLIYGATIRELDAEIDARHQLGTVTAYSWDFANQEKIEAVGSDPGITLPGNLSVSDLSQVAAPDNWALRHGGSLNTPEIQAWADAQVLRRQLAKVQGRARFQGFAAMEPGMTVDLQGLGDRFNGKAYVGGVFHHISRGDWWTDAQLGFRPEWFTEDYEITPPEAGGLLAAVRGLQIGVVSQLESDPDGEDRILVRLPIISPEDEGIWARVASLDAGENRGAFFRPEIDDEVIVGFLNDDPRHPVVLGMLNSSAKPAPIPGSDDNHEKGFVTRSEMKMIFNDDLVSFTVETPGGRKFILDDDAGTITLEDGDGNKLVMESSGISLESSGDINIKAGGDLNLEGTNINMKASAQLKGEGGAGSEISSSATTVIKGALVQIN</sequence>
<dbReference type="Gene3D" id="3.55.50.10">
    <property type="entry name" value="Baseplate protein-like domains"/>
    <property type="match status" value="1"/>
</dbReference>
<dbReference type="InterPro" id="IPR037026">
    <property type="entry name" value="Vgr_OB-fold_dom_sf"/>
</dbReference>
<dbReference type="EMBL" id="PDUD01000018">
    <property type="protein sequence ID" value="PHN06364.1"/>
    <property type="molecule type" value="Genomic_DNA"/>
</dbReference>
<protein>
    <submittedName>
        <fullName evidence="2">Type IV secretion protein Rhs</fullName>
    </submittedName>
</protein>
<accession>A0A2D0NCX7</accession>
<reference evidence="2 3" key="1">
    <citation type="submission" date="2017-10" db="EMBL/GenBank/DDBJ databases">
        <title>The draft genome sequence of Lewinella nigricans NBRC 102662.</title>
        <authorList>
            <person name="Wang K."/>
        </authorList>
    </citation>
    <scope>NUCLEOTIDE SEQUENCE [LARGE SCALE GENOMIC DNA]</scope>
    <source>
        <strain evidence="2 3">NBRC 102662</strain>
    </source>
</reference>